<gene>
    <name evidence="1" type="ORF">L6452_36207</name>
</gene>
<evidence type="ECO:0000313" key="1">
    <source>
        <dbReference type="EMBL" id="KAI3681412.1"/>
    </source>
</evidence>
<proteinExistence type="predicted"/>
<reference evidence="2" key="1">
    <citation type="journal article" date="2022" name="Mol. Ecol. Resour.">
        <title>The genomes of chicory, endive, great burdock and yacon provide insights into Asteraceae palaeo-polyploidization history and plant inulin production.</title>
        <authorList>
            <person name="Fan W."/>
            <person name="Wang S."/>
            <person name="Wang H."/>
            <person name="Wang A."/>
            <person name="Jiang F."/>
            <person name="Liu H."/>
            <person name="Zhao H."/>
            <person name="Xu D."/>
            <person name="Zhang Y."/>
        </authorList>
    </citation>
    <scope>NUCLEOTIDE SEQUENCE [LARGE SCALE GENOMIC DNA]</scope>
    <source>
        <strain evidence="2">cv. Niubang</strain>
    </source>
</reference>
<organism evidence="1 2">
    <name type="scientific">Arctium lappa</name>
    <name type="common">Greater burdock</name>
    <name type="synonym">Lappa major</name>
    <dbReference type="NCBI Taxonomy" id="4217"/>
    <lineage>
        <taxon>Eukaryota</taxon>
        <taxon>Viridiplantae</taxon>
        <taxon>Streptophyta</taxon>
        <taxon>Embryophyta</taxon>
        <taxon>Tracheophyta</taxon>
        <taxon>Spermatophyta</taxon>
        <taxon>Magnoliopsida</taxon>
        <taxon>eudicotyledons</taxon>
        <taxon>Gunneridae</taxon>
        <taxon>Pentapetalae</taxon>
        <taxon>asterids</taxon>
        <taxon>campanulids</taxon>
        <taxon>Asterales</taxon>
        <taxon>Asteraceae</taxon>
        <taxon>Carduoideae</taxon>
        <taxon>Cardueae</taxon>
        <taxon>Arctiinae</taxon>
        <taxon>Arctium</taxon>
    </lineage>
</organism>
<name>A0ACB8YA16_ARCLA</name>
<protein>
    <submittedName>
        <fullName evidence="1">Uncharacterized protein</fullName>
    </submittedName>
</protein>
<dbReference type="EMBL" id="CM042059">
    <property type="protein sequence ID" value="KAI3681412.1"/>
    <property type="molecule type" value="Genomic_DNA"/>
</dbReference>
<evidence type="ECO:0000313" key="2">
    <source>
        <dbReference type="Proteomes" id="UP001055879"/>
    </source>
</evidence>
<accession>A0ACB8YA16</accession>
<sequence>MLTVNVSDVGRPQDEADLLNSTGHTYVVSESHKVFKEFGEERLDAMNSMGIYGSNEWYSSLMSKDEDYKFYAENVIHNASSDFSVRA</sequence>
<keyword evidence="2" id="KW-1185">Reference proteome</keyword>
<reference evidence="1 2" key="2">
    <citation type="journal article" date="2022" name="Mol. Ecol. Resour.">
        <title>The genomes of chicory, endive, great burdock and yacon provide insights into Asteraceae paleo-polyploidization history and plant inulin production.</title>
        <authorList>
            <person name="Fan W."/>
            <person name="Wang S."/>
            <person name="Wang H."/>
            <person name="Wang A."/>
            <person name="Jiang F."/>
            <person name="Liu H."/>
            <person name="Zhao H."/>
            <person name="Xu D."/>
            <person name="Zhang Y."/>
        </authorList>
    </citation>
    <scope>NUCLEOTIDE SEQUENCE [LARGE SCALE GENOMIC DNA]</scope>
    <source>
        <strain evidence="2">cv. Niubang</strain>
    </source>
</reference>
<dbReference type="Proteomes" id="UP001055879">
    <property type="component" value="Linkage Group LG13"/>
</dbReference>
<comment type="caution">
    <text evidence="1">The sequence shown here is derived from an EMBL/GenBank/DDBJ whole genome shotgun (WGS) entry which is preliminary data.</text>
</comment>